<keyword evidence="9" id="KW-1185">Reference proteome</keyword>
<gene>
    <name evidence="8" type="ORF">EUU22_13800</name>
</gene>
<organism evidence="8 9">
    <name type="scientific">Ciceribacter ferrooxidans</name>
    <dbReference type="NCBI Taxonomy" id="2509717"/>
    <lineage>
        <taxon>Bacteria</taxon>
        <taxon>Pseudomonadati</taxon>
        <taxon>Pseudomonadota</taxon>
        <taxon>Alphaproteobacteria</taxon>
        <taxon>Hyphomicrobiales</taxon>
        <taxon>Rhizobiaceae</taxon>
        <taxon>Ciceribacter</taxon>
    </lineage>
</organism>
<dbReference type="OrthoDB" id="9806939at2"/>
<dbReference type="Gene3D" id="2.40.30.170">
    <property type="match status" value="1"/>
</dbReference>
<evidence type="ECO:0000259" key="5">
    <source>
        <dbReference type="Pfam" id="PF25917"/>
    </source>
</evidence>
<dbReference type="SUPFAM" id="SSF111369">
    <property type="entry name" value="HlyD-like secretion proteins"/>
    <property type="match status" value="1"/>
</dbReference>
<dbReference type="Pfam" id="PF25917">
    <property type="entry name" value="BSH_RND"/>
    <property type="match status" value="1"/>
</dbReference>
<dbReference type="NCBIfam" id="TIGR01730">
    <property type="entry name" value="RND_mfp"/>
    <property type="match status" value="1"/>
</dbReference>
<sequence length="390" mass="41005">MPLWKQVIVILAVVAAFVVGWARFVPGAGDVLRRMGAPAGLVAVLTPADETAAPDAKGGAGGEGNRRGGNGAPLVVVQPVGIGTVNDRLSAIGTGDAIRSVAVMPQVDGALAKVAIVSGQKVASGDLLAQLDNDEQTIARDQARVALKSASEKANLYANLKSTVSRIDAFDAQIAVEAAKLALDTAELNLKRRDIVAPIDGIAGIITVNPGDNVTTSTVIATLDDRSEILVDFWVPERFAPILKVGQAVEATAVARPGELYRGTVEAIDNRIDEASRTLRVRARIGNENDDLRAGMSFTVTMAFAGEDHPSVDPLAVQWDGDGAFVWRIGSENKAEKVRVRIVQRNPDTVLVDADLRPGDRVVTEGIQRVRQGGTVRPAGEETGVPVASQ</sequence>
<dbReference type="InterPro" id="IPR058625">
    <property type="entry name" value="MdtA-like_BSH"/>
</dbReference>
<comment type="caution">
    <text evidence="8">The sequence shown here is derived from an EMBL/GenBank/DDBJ whole genome shotgun (WGS) entry which is preliminary data.</text>
</comment>
<comment type="similarity">
    <text evidence="2">Belongs to the membrane fusion protein (MFP) (TC 8.A.1) family.</text>
</comment>
<accession>A0A4Q2T5R9</accession>
<dbReference type="GO" id="GO:1990281">
    <property type="term" value="C:efflux pump complex"/>
    <property type="evidence" value="ECO:0007669"/>
    <property type="project" value="TreeGrafter"/>
</dbReference>
<dbReference type="GO" id="GO:0015562">
    <property type="term" value="F:efflux transmembrane transporter activity"/>
    <property type="evidence" value="ECO:0007669"/>
    <property type="project" value="TreeGrafter"/>
</dbReference>
<dbReference type="InterPro" id="IPR006143">
    <property type="entry name" value="RND_pump_MFP"/>
</dbReference>
<dbReference type="PANTHER" id="PTHR30469:SF11">
    <property type="entry name" value="BLL4320 PROTEIN"/>
    <property type="match status" value="1"/>
</dbReference>
<dbReference type="Pfam" id="PF25967">
    <property type="entry name" value="RND-MFP_C"/>
    <property type="match status" value="1"/>
</dbReference>
<dbReference type="InterPro" id="IPR058627">
    <property type="entry name" value="MdtA-like_C"/>
</dbReference>
<proteinExistence type="inferred from homology"/>
<evidence type="ECO:0000256" key="2">
    <source>
        <dbReference type="ARBA" id="ARBA00009477"/>
    </source>
</evidence>
<evidence type="ECO:0000259" key="6">
    <source>
        <dbReference type="Pfam" id="PF25954"/>
    </source>
</evidence>
<keyword evidence="3" id="KW-0813">Transport</keyword>
<name>A0A4Q2T5R9_9HYPH</name>
<evidence type="ECO:0000256" key="3">
    <source>
        <dbReference type="ARBA" id="ARBA00022448"/>
    </source>
</evidence>
<reference evidence="8 9" key="1">
    <citation type="submission" date="2019-01" db="EMBL/GenBank/DDBJ databases">
        <authorList>
            <person name="Deng T."/>
        </authorList>
    </citation>
    <scope>NUCLEOTIDE SEQUENCE [LARGE SCALE GENOMIC DNA]</scope>
    <source>
        <strain evidence="8 9">F8825</strain>
    </source>
</reference>
<evidence type="ECO:0000313" key="9">
    <source>
        <dbReference type="Proteomes" id="UP000291088"/>
    </source>
</evidence>
<dbReference type="Gene3D" id="1.10.287.470">
    <property type="entry name" value="Helix hairpin bin"/>
    <property type="match status" value="1"/>
</dbReference>
<evidence type="ECO:0000256" key="4">
    <source>
        <dbReference type="SAM" id="MobiDB-lite"/>
    </source>
</evidence>
<dbReference type="AlphaFoldDB" id="A0A4Q2T5R9"/>
<feature type="domain" description="Multidrug resistance protein MdtA-like C-terminal permuted SH3" evidence="7">
    <location>
        <begin position="316"/>
        <end position="369"/>
    </location>
</feature>
<feature type="domain" description="CusB-like beta-barrel" evidence="6">
    <location>
        <begin position="232"/>
        <end position="303"/>
    </location>
</feature>
<dbReference type="Gene3D" id="2.40.50.100">
    <property type="match status" value="1"/>
</dbReference>
<dbReference type="Pfam" id="PF25954">
    <property type="entry name" value="Beta-barrel_RND_2"/>
    <property type="match status" value="1"/>
</dbReference>
<evidence type="ECO:0000256" key="1">
    <source>
        <dbReference type="ARBA" id="ARBA00004196"/>
    </source>
</evidence>
<feature type="region of interest" description="Disordered" evidence="4">
    <location>
        <begin position="51"/>
        <end position="70"/>
    </location>
</feature>
<evidence type="ECO:0000313" key="8">
    <source>
        <dbReference type="EMBL" id="RYC12129.1"/>
    </source>
</evidence>
<dbReference type="RefSeq" id="WP_129332556.1">
    <property type="nucleotide sequence ID" value="NZ_SDVB01000238.1"/>
</dbReference>
<dbReference type="InterPro" id="IPR058792">
    <property type="entry name" value="Beta-barrel_RND_2"/>
</dbReference>
<dbReference type="FunFam" id="2.40.30.170:FF:000010">
    <property type="entry name" value="Efflux RND transporter periplasmic adaptor subunit"/>
    <property type="match status" value="1"/>
</dbReference>
<feature type="compositionally biased region" description="Gly residues" evidence="4">
    <location>
        <begin position="58"/>
        <end position="70"/>
    </location>
</feature>
<evidence type="ECO:0000259" key="7">
    <source>
        <dbReference type="Pfam" id="PF25967"/>
    </source>
</evidence>
<feature type="domain" description="Multidrug resistance protein MdtA-like barrel-sandwich hybrid" evidence="5">
    <location>
        <begin position="99"/>
        <end position="218"/>
    </location>
</feature>
<dbReference type="EMBL" id="SDVB01000238">
    <property type="protein sequence ID" value="RYC12129.1"/>
    <property type="molecule type" value="Genomic_DNA"/>
</dbReference>
<dbReference type="Proteomes" id="UP000291088">
    <property type="component" value="Unassembled WGS sequence"/>
</dbReference>
<dbReference type="Gene3D" id="2.40.420.20">
    <property type="match status" value="1"/>
</dbReference>
<protein>
    <submittedName>
        <fullName evidence="8">Efflux RND transporter periplasmic adaptor subunit</fullName>
    </submittedName>
</protein>
<comment type="subcellular location">
    <subcellularLocation>
        <location evidence="1">Cell envelope</location>
    </subcellularLocation>
</comment>
<dbReference type="PANTHER" id="PTHR30469">
    <property type="entry name" value="MULTIDRUG RESISTANCE PROTEIN MDTA"/>
    <property type="match status" value="1"/>
</dbReference>